<dbReference type="OrthoDB" id="9982946at2759"/>
<dbReference type="Gene3D" id="1.10.8.60">
    <property type="match status" value="1"/>
</dbReference>
<accession>A0A1Y1I8X1</accession>
<feature type="domain" description="AAA+ ATPase" evidence="7">
    <location>
        <begin position="258"/>
        <end position="405"/>
    </location>
</feature>
<dbReference type="InterPro" id="IPR003959">
    <property type="entry name" value="ATPase_AAA_core"/>
</dbReference>
<dbReference type="SUPFAM" id="SSF50692">
    <property type="entry name" value="ADC-like"/>
    <property type="match status" value="1"/>
</dbReference>
<dbReference type="FunFam" id="3.40.50.300:FF:000166">
    <property type="entry name" value="vesicle-fusing ATPase isoform X1"/>
    <property type="match status" value="1"/>
</dbReference>
<dbReference type="SMART" id="SM00382">
    <property type="entry name" value="AAA"/>
    <property type="match status" value="2"/>
</dbReference>
<dbReference type="InterPro" id="IPR027417">
    <property type="entry name" value="P-loop_NTPase"/>
</dbReference>
<protein>
    <recommendedName>
        <fullName evidence="6">Vesicle-fusing ATPase</fullName>
        <ecNumber evidence="6">3.6.4.6</ecNumber>
    </recommendedName>
</protein>
<dbReference type="GO" id="GO:0006891">
    <property type="term" value="P:intra-Golgi vesicle-mediated transport"/>
    <property type="evidence" value="ECO:0000318"/>
    <property type="project" value="GO_Central"/>
</dbReference>
<keyword evidence="6" id="KW-0460">Magnesium</keyword>
<reference evidence="8 9" key="1">
    <citation type="journal article" date="2014" name="Nat. Commun.">
        <title>Klebsormidium flaccidum genome reveals primary factors for plant terrestrial adaptation.</title>
        <authorList>
            <person name="Hori K."/>
            <person name="Maruyama F."/>
            <person name="Fujisawa T."/>
            <person name="Togashi T."/>
            <person name="Yamamoto N."/>
            <person name="Seo M."/>
            <person name="Sato S."/>
            <person name="Yamada T."/>
            <person name="Mori H."/>
            <person name="Tajima N."/>
            <person name="Moriyama T."/>
            <person name="Ikeuchi M."/>
            <person name="Watanabe M."/>
            <person name="Wada H."/>
            <person name="Kobayashi K."/>
            <person name="Saito M."/>
            <person name="Masuda T."/>
            <person name="Sasaki-Sekimoto Y."/>
            <person name="Mashiguchi K."/>
            <person name="Awai K."/>
            <person name="Shimojima M."/>
            <person name="Masuda S."/>
            <person name="Iwai M."/>
            <person name="Nobusawa T."/>
            <person name="Narise T."/>
            <person name="Kondo S."/>
            <person name="Saito H."/>
            <person name="Sato R."/>
            <person name="Murakawa M."/>
            <person name="Ihara Y."/>
            <person name="Oshima-Yamada Y."/>
            <person name="Ohtaka K."/>
            <person name="Satoh M."/>
            <person name="Sonobe K."/>
            <person name="Ishii M."/>
            <person name="Ohtani R."/>
            <person name="Kanamori-Sato M."/>
            <person name="Honoki R."/>
            <person name="Miyazaki D."/>
            <person name="Mochizuki H."/>
            <person name="Umetsu J."/>
            <person name="Higashi K."/>
            <person name="Shibata D."/>
            <person name="Kamiya Y."/>
            <person name="Sato N."/>
            <person name="Nakamura Y."/>
            <person name="Tabata S."/>
            <person name="Ida S."/>
            <person name="Kurokawa K."/>
            <person name="Ohta H."/>
        </authorList>
    </citation>
    <scope>NUCLEOTIDE SEQUENCE [LARGE SCALE GENOMIC DNA]</scope>
    <source>
        <strain evidence="8 9">NIES-2285</strain>
    </source>
</reference>
<keyword evidence="6" id="KW-0378">Hydrolase</keyword>
<comment type="similarity">
    <text evidence="1 6">Belongs to the AAA ATPase family.</text>
</comment>
<dbReference type="AlphaFoldDB" id="A0A1Y1I8X1"/>
<dbReference type="PANTHER" id="PTHR23078">
    <property type="entry name" value="VESICULAR-FUSION PROTEIN NSF"/>
    <property type="match status" value="1"/>
</dbReference>
<keyword evidence="6" id="KW-0931">ER-Golgi transport</keyword>
<dbReference type="SUPFAM" id="SSF52540">
    <property type="entry name" value="P-loop containing nucleoside triphosphate hydrolases"/>
    <property type="match status" value="2"/>
</dbReference>
<dbReference type="GO" id="GO:0035494">
    <property type="term" value="P:SNARE complex disassembly"/>
    <property type="evidence" value="ECO:0007669"/>
    <property type="project" value="InterPro"/>
</dbReference>
<evidence type="ECO:0000256" key="2">
    <source>
        <dbReference type="ARBA" id="ARBA00022448"/>
    </source>
</evidence>
<dbReference type="STRING" id="105231.A0A1Y1I8X1"/>
<dbReference type="GO" id="GO:0043001">
    <property type="term" value="P:Golgi to plasma membrane protein transport"/>
    <property type="evidence" value="ECO:0000318"/>
    <property type="project" value="GO_Central"/>
</dbReference>
<comment type="function">
    <text evidence="6">Required for vesicle-mediated transport. Catalyzes the fusion of transport vesicles within the Golgi cisternae. Is also required for transport from the endoplasmic reticulum to the Golgi stack. Seems to function as a fusion protein required for the delivery of cargo proteins to all compartments of the Golgi stack independent of vesicle origin.</text>
</comment>
<dbReference type="CDD" id="cd00009">
    <property type="entry name" value="AAA"/>
    <property type="match status" value="1"/>
</dbReference>
<evidence type="ECO:0000256" key="6">
    <source>
        <dbReference type="RuleBase" id="RU367045"/>
    </source>
</evidence>
<organism evidence="8 9">
    <name type="scientific">Klebsormidium nitens</name>
    <name type="common">Green alga</name>
    <name type="synonym">Ulothrix nitens</name>
    <dbReference type="NCBI Taxonomy" id="105231"/>
    <lineage>
        <taxon>Eukaryota</taxon>
        <taxon>Viridiplantae</taxon>
        <taxon>Streptophyta</taxon>
        <taxon>Klebsormidiophyceae</taxon>
        <taxon>Klebsormidiales</taxon>
        <taxon>Klebsormidiaceae</taxon>
        <taxon>Klebsormidium</taxon>
    </lineage>
</organism>
<dbReference type="FunFam" id="3.40.50.300:FF:000187">
    <property type="entry name" value="Vesicular-fusion ATPase SEC18"/>
    <property type="match status" value="1"/>
</dbReference>
<dbReference type="InterPro" id="IPR009010">
    <property type="entry name" value="Asp_de-COase-like_dom_sf"/>
</dbReference>
<dbReference type="EC" id="3.6.4.6" evidence="6"/>
<dbReference type="CDD" id="cd19504">
    <property type="entry name" value="RecA-like_NSF-SEC18_r1-like"/>
    <property type="match status" value="1"/>
</dbReference>
<dbReference type="FunFam" id="1.10.8.60:FF:000115">
    <property type="entry name" value="N-ethylmaleimide-sensitive fusion protein, putative"/>
    <property type="match status" value="1"/>
</dbReference>
<evidence type="ECO:0000256" key="5">
    <source>
        <dbReference type="ARBA" id="ARBA00022927"/>
    </source>
</evidence>
<evidence type="ECO:0000256" key="4">
    <source>
        <dbReference type="ARBA" id="ARBA00022840"/>
    </source>
</evidence>
<name>A0A1Y1I8X1_KLENI</name>
<evidence type="ECO:0000313" key="8">
    <source>
        <dbReference type="EMBL" id="GAQ85859.1"/>
    </source>
</evidence>
<keyword evidence="9" id="KW-1185">Reference proteome</keyword>
<evidence type="ECO:0000259" key="7">
    <source>
        <dbReference type="SMART" id="SM00382"/>
    </source>
</evidence>
<dbReference type="GO" id="GO:0046872">
    <property type="term" value="F:metal ion binding"/>
    <property type="evidence" value="ECO:0007669"/>
    <property type="project" value="UniProtKB-UniRule"/>
</dbReference>
<dbReference type="GO" id="GO:0005795">
    <property type="term" value="C:Golgi stack"/>
    <property type="evidence" value="ECO:0000318"/>
    <property type="project" value="GO_Central"/>
</dbReference>
<keyword evidence="5 6" id="KW-0653">Protein transport</keyword>
<evidence type="ECO:0000313" key="9">
    <source>
        <dbReference type="Proteomes" id="UP000054558"/>
    </source>
</evidence>
<comment type="subcellular location">
    <subcellularLocation>
        <location evidence="6">Cytoplasm</location>
    </subcellularLocation>
</comment>
<evidence type="ECO:0000256" key="3">
    <source>
        <dbReference type="ARBA" id="ARBA00022741"/>
    </source>
</evidence>
<keyword evidence="4 6" id="KW-0067">ATP-binding</keyword>
<keyword evidence="2 6" id="KW-0813">Transport</keyword>
<keyword evidence="6" id="KW-0963">Cytoplasm</keyword>
<dbReference type="PROSITE" id="PS00674">
    <property type="entry name" value="AAA"/>
    <property type="match status" value="1"/>
</dbReference>
<dbReference type="EMBL" id="DF237207">
    <property type="protein sequence ID" value="GAQ85859.1"/>
    <property type="molecule type" value="Genomic_DNA"/>
</dbReference>
<dbReference type="Pfam" id="PF00004">
    <property type="entry name" value="AAA"/>
    <property type="match status" value="2"/>
</dbReference>
<dbReference type="InterPro" id="IPR029067">
    <property type="entry name" value="CDC48_domain_2-like_sf"/>
</dbReference>
<dbReference type="PANTHER" id="PTHR23078:SF3">
    <property type="entry name" value="VESICLE-FUSING ATPASE"/>
    <property type="match status" value="1"/>
</dbReference>
<dbReference type="Pfam" id="PF17862">
    <property type="entry name" value="AAA_lid_3"/>
    <property type="match status" value="1"/>
</dbReference>
<sequence length="749" mass="81750">MWNSPDTVMGGGRPVKVVNCPSQDLALSNHAFVNPADAAAFALDAMDHEQKGFVEISGNVLSVRPHDAVEPGGLALNAIQRRDAKASSGESIVVSKFIPPVSNFALTLLRVSVDFVTRAKAREEQIDAGEASKILQQRLAGQVFTVGQRASFEFRGSNFVFTVTETVPVGALEAKPALSMTRGLLTPETTFFFESGNTSIKVVNQKGANNVQLFKSKEVNFEKLGIGGLDAQFADIFRRAFASRVFPPSVVTRMGIQHVKGMLLFGPPGTGKTLIARQIGKMLNGQEPKVVNGPEVLNKYVGASEENIRKLFLDAENDQKSKGDESPLHIIIFDEIDAICKSRGSTKDGTGVHDTIVNQLLTKIDGVDALNNILLIGMTNRRDMLDEALLRPGRLEVQVEIGLPDEKGRQQILTIHTNKMRDNSFLDRNVDLPALAAMTKNFSGAELEGLTKSAASFALNRQISVDDLTKEIDEDNIKITMDDFLQALQEVKPAFGASADTLERYRLNGMLECGERHRHLKATCMTLVEQVRKSSKTPLLSCLLEGPSGSGKTALAATVGLESEFPFVKVLSAETMVGLSEVSKSNMISKVFDDAVKSPLSIVVLDDIERLLEYVAIGPRFSNLVLQTLLVLIKRTPPEGRKLLVVGTTSRSEVLESMDLAQAFNVNLNVPALKQDEIKQVMAGQNIFAPHDLDRAVAALDQEVPIKRLLMVLEMAAQGEEGEDADLIRQGAKKVDLNRFYDCLQQVFV</sequence>
<dbReference type="SUPFAM" id="SSF54585">
    <property type="entry name" value="Cdc48 domain 2-like"/>
    <property type="match status" value="1"/>
</dbReference>
<feature type="domain" description="AAA+ ATPase" evidence="7">
    <location>
        <begin position="538"/>
        <end position="710"/>
    </location>
</feature>
<comment type="catalytic activity">
    <reaction evidence="6">
        <text>ATP + H2O = ADP + phosphate + H(+)</text>
        <dbReference type="Rhea" id="RHEA:13065"/>
        <dbReference type="ChEBI" id="CHEBI:15377"/>
        <dbReference type="ChEBI" id="CHEBI:15378"/>
        <dbReference type="ChEBI" id="CHEBI:30616"/>
        <dbReference type="ChEBI" id="CHEBI:43474"/>
        <dbReference type="ChEBI" id="CHEBI:456216"/>
        <dbReference type="EC" id="3.6.4.6"/>
    </reaction>
</comment>
<proteinExistence type="inferred from homology"/>
<comment type="cofactor">
    <cofactor evidence="6">
        <name>Mg(2+)</name>
        <dbReference type="ChEBI" id="CHEBI:18420"/>
    </cofactor>
    <text evidence="6">Binds 1 Mg(2+) ion per subunit.</text>
</comment>
<dbReference type="Gene3D" id="2.40.40.20">
    <property type="match status" value="1"/>
</dbReference>
<dbReference type="Pfam" id="PF02933">
    <property type="entry name" value="CDC48_2"/>
    <property type="match status" value="1"/>
</dbReference>
<dbReference type="InterPro" id="IPR004201">
    <property type="entry name" value="Cdc48_dom2"/>
</dbReference>
<keyword evidence="6" id="KW-0479">Metal-binding</keyword>
<dbReference type="InterPro" id="IPR041569">
    <property type="entry name" value="AAA_lid_3"/>
</dbReference>
<dbReference type="GO" id="GO:0005524">
    <property type="term" value="F:ATP binding"/>
    <property type="evidence" value="ECO:0007669"/>
    <property type="project" value="UniProtKB-UniRule"/>
</dbReference>
<dbReference type="Proteomes" id="UP000054558">
    <property type="component" value="Unassembled WGS sequence"/>
</dbReference>
<evidence type="ECO:0000256" key="1">
    <source>
        <dbReference type="ARBA" id="ARBA00006914"/>
    </source>
</evidence>
<dbReference type="Gene3D" id="3.10.330.10">
    <property type="match status" value="1"/>
</dbReference>
<dbReference type="InterPro" id="IPR039812">
    <property type="entry name" value="Vesicle-fus_ATPase"/>
</dbReference>
<dbReference type="OMA" id="CFDNEIA"/>
<keyword evidence="3 6" id="KW-0547">Nucleotide-binding</keyword>
<dbReference type="InterPro" id="IPR003960">
    <property type="entry name" value="ATPase_AAA_CS"/>
</dbReference>
<dbReference type="GO" id="GO:0016887">
    <property type="term" value="F:ATP hydrolysis activity"/>
    <property type="evidence" value="ECO:0000318"/>
    <property type="project" value="GO_Central"/>
</dbReference>
<dbReference type="Gene3D" id="3.40.50.300">
    <property type="entry name" value="P-loop containing nucleotide triphosphate hydrolases"/>
    <property type="match status" value="2"/>
</dbReference>
<dbReference type="InterPro" id="IPR003593">
    <property type="entry name" value="AAA+_ATPase"/>
</dbReference>
<gene>
    <name evidence="8" type="ORF">KFL_002580080</name>
</gene>